<dbReference type="InterPro" id="IPR037523">
    <property type="entry name" value="VOC_core"/>
</dbReference>
<evidence type="ECO:0000313" key="2">
    <source>
        <dbReference type="EMBL" id="GAA1786458.1"/>
    </source>
</evidence>
<dbReference type="EMBL" id="BAAAOB010000001">
    <property type="protein sequence ID" value="GAA1786458.1"/>
    <property type="molecule type" value="Genomic_DNA"/>
</dbReference>
<dbReference type="PANTHER" id="PTHR36437">
    <property type="entry name" value="GLYOXALASE/BLEOMYCIN RESISTANCE PROTEIN/DIOXYGENASE"/>
    <property type="match status" value="1"/>
</dbReference>
<dbReference type="InterPro" id="IPR004360">
    <property type="entry name" value="Glyas_Fos-R_dOase_dom"/>
</dbReference>
<dbReference type="InterPro" id="IPR029068">
    <property type="entry name" value="Glyas_Bleomycin-R_OHBP_Dase"/>
</dbReference>
<comment type="caution">
    <text evidence="2">The sequence shown here is derived from an EMBL/GenBank/DDBJ whole genome shotgun (WGS) entry which is preliminary data.</text>
</comment>
<feature type="domain" description="VOC" evidence="1">
    <location>
        <begin position="4"/>
        <end position="125"/>
    </location>
</feature>
<dbReference type="PROSITE" id="PS51819">
    <property type="entry name" value="VOC"/>
    <property type="match status" value="1"/>
</dbReference>
<protein>
    <submittedName>
        <fullName evidence="2">VOC family protein</fullName>
    </submittedName>
</protein>
<name>A0ABN2LEZ7_9MICO</name>
<organism evidence="2 3">
    <name type="scientific">Leucobacter iarius</name>
    <dbReference type="NCBI Taxonomy" id="333963"/>
    <lineage>
        <taxon>Bacteria</taxon>
        <taxon>Bacillati</taxon>
        <taxon>Actinomycetota</taxon>
        <taxon>Actinomycetes</taxon>
        <taxon>Micrococcales</taxon>
        <taxon>Microbacteriaceae</taxon>
        <taxon>Leucobacter</taxon>
    </lineage>
</organism>
<dbReference type="RefSeq" id="WP_344030956.1">
    <property type="nucleotide sequence ID" value="NZ_BAAAOB010000001.1"/>
</dbReference>
<keyword evidence="3" id="KW-1185">Reference proteome</keyword>
<dbReference type="Pfam" id="PF00903">
    <property type="entry name" value="Glyoxalase"/>
    <property type="match status" value="1"/>
</dbReference>
<reference evidence="2 3" key="1">
    <citation type="journal article" date="2019" name="Int. J. Syst. Evol. Microbiol.">
        <title>The Global Catalogue of Microorganisms (GCM) 10K type strain sequencing project: providing services to taxonomists for standard genome sequencing and annotation.</title>
        <authorList>
            <consortium name="The Broad Institute Genomics Platform"/>
            <consortium name="The Broad Institute Genome Sequencing Center for Infectious Disease"/>
            <person name="Wu L."/>
            <person name="Ma J."/>
        </authorList>
    </citation>
    <scope>NUCLEOTIDE SEQUENCE [LARGE SCALE GENOMIC DNA]</scope>
    <source>
        <strain evidence="2 3">JCM 14736</strain>
    </source>
</reference>
<dbReference type="PANTHER" id="PTHR36437:SF2">
    <property type="entry name" value="GLYOXALASE_BLEOMYCIN RESISTANCE PROTEIN_DIOXYGENASE"/>
    <property type="match status" value="1"/>
</dbReference>
<sequence>MIDRFGNVMIYVTDPRTVADFWVGTVGFTELSSQELDGKTLSVEIAHTPGSEAALTLFDRAVVAQMSPELDLATPSILFASRDVRAMRDALEAQGVTVGPIAEHGGQTTFNFADPEGHYFAVREIAD</sequence>
<evidence type="ECO:0000313" key="3">
    <source>
        <dbReference type="Proteomes" id="UP001500851"/>
    </source>
</evidence>
<dbReference type="Gene3D" id="3.10.180.10">
    <property type="entry name" value="2,3-Dihydroxybiphenyl 1,2-Dioxygenase, domain 1"/>
    <property type="match status" value="1"/>
</dbReference>
<accession>A0ABN2LEZ7</accession>
<evidence type="ECO:0000259" key="1">
    <source>
        <dbReference type="PROSITE" id="PS51819"/>
    </source>
</evidence>
<dbReference type="SUPFAM" id="SSF54593">
    <property type="entry name" value="Glyoxalase/Bleomycin resistance protein/Dihydroxybiphenyl dioxygenase"/>
    <property type="match status" value="1"/>
</dbReference>
<dbReference type="Proteomes" id="UP001500851">
    <property type="component" value="Unassembled WGS sequence"/>
</dbReference>
<proteinExistence type="predicted"/>
<gene>
    <name evidence="2" type="ORF">GCM10009768_14160</name>
</gene>